<accession>A0A0C1K5B9</accession>
<dbReference type="Gene3D" id="3.40.250.10">
    <property type="entry name" value="Rhodanese-like domain"/>
    <property type="match status" value="1"/>
</dbReference>
<evidence type="ECO:0000256" key="1">
    <source>
        <dbReference type="SAM" id="Phobius"/>
    </source>
</evidence>
<feature type="transmembrane region" description="Helical" evidence="1">
    <location>
        <begin position="6"/>
        <end position="22"/>
    </location>
</feature>
<organism evidence="3 4">
    <name type="scientific">Streptococcus constellatus</name>
    <dbReference type="NCBI Taxonomy" id="76860"/>
    <lineage>
        <taxon>Bacteria</taxon>
        <taxon>Bacillati</taxon>
        <taxon>Bacillota</taxon>
        <taxon>Bacilli</taxon>
        <taxon>Lactobacillales</taxon>
        <taxon>Streptococcaceae</taxon>
        <taxon>Streptococcus</taxon>
        <taxon>Streptococcus anginosus group</taxon>
    </lineage>
</organism>
<name>A0A0C1K5B9_STRCV</name>
<dbReference type="STRING" id="862969.SCI_0484"/>
<dbReference type="InterPro" id="IPR036873">
    <property type="entry name" value="Rhodanese-like_dom_sf"/>
</dbReference>
<protein>
    <submittedName>
        <fullName evidence="3">NADH dehydrogenase</fullName>
    </submittedName>
</protein>
<keyword evidence="1" id="KW-1133">Transmembrane helix</keyword>
<dbReference type="PANTHER" id="PTHR43031:SF18">
    <property type="entry name" value="RHODANESE-RELATED SULFURTRANSFERASES"/>
    <property type="match status" value="1"/>
</dbReference>
<feature type="domain" description="Rhodanese" evidence="2">
    <location>
        <begin position="39"/>
        <end position="124"/>
    </location>
</feature>
<dbReference type="InterPro" id="IPR050229">
    <property type="entry name" value="GlpE_sulfurtransferase"/>
</dbReference>
<dbReference type="SUPFAM" id="SSF52821">
    <property type="entry name" value="Rhodanese/Cell cycle control phosphatase"/>
    <property type="match status" value="1"/>
</dbReference>
<dbReference type="SMART" id="SM00450">
    <property type="entry name" value="RHOD"/>
    <property type="match status" value="1"/>
</dbReference>
<dbReference type="GeneID" id="93848429"/>
<reference evidence="3 4" key="1">
    <citation type="submission" date="2014-12" db="EMBL/GenBank/DDBJ databases">
        <title>Partial genome sequence of Streptococcus constellatus KCOM 1650 (= ChDC B144).</title>
        <authorList>
            <person name="Kook J.-K."/>
            <person name="Park S.-N."/>
            <person name="Lim Y.K."/>
            <person name="Jo E."/>
        </authorList>
    </citation>
    <scope>NUCLEOTIDE SEQUENCE [LARGE SCALE GENOMIC DNA]</scope>
    <source>
        <strain evidence="3 4">KCOM 1650</strain>
    </source>
</reference>
<keyword evidence="1" id="KW-0472">Membrane</keyword>
<dbReference type="EMBL" id="JWIY01000001">
    <property type="protein sequence ID" value="KIC78200.1"/>
    <property type="molecule type" value="Genomic_DNA"/>
</dbReference>
<dbReference type="PATRIC" id="fig|76860.7.peg.1142"/>
<evidence type="ECO:0000259" key="2">
    <source>
        <dbReference type="PROSITE" id="PS50206"/>
    </source>
</evidence>
<dbReference type="PROSITE" id="PS50206">
    <property type="entry name" value="RHODANESE_3"/>
    <property type="match status" value="1"/>
</dbReference>
<sequence length="126" mass="14296">MLNWILLAIIVGMLGWMGFNYVRVRRAAKVVDNAEFGDMIRQGQLIDLRDPADFRHKHILGARNIPSQQLKTSLGAIRKDKAVLLYENSRGQRVMNAAILLKKQGYQNIYILSTGLDGWKGKVKSE</sequence>
<dbReference type="eggNOG" id="COG0607">
    <property type="taxonomic scope" value="Bacteria"/>
</dbReference>
<dbReference type="CDD" id="cd00158">
    <property type="entry name" value="RHOD"/>
    <property type="match status" value="1"/>
</dbReference>
<dbReference type="AlphaFoldDB" id="A0A0C1K5B9"/>
<proteinExistence type="predicted"/>
<comment type="caution">
    <text evidence="3">The sequence shown here is derived from an EMBL/GenBank/DDBJ whole genome shotgun (WGS) entry which is preliminary data.</text>
</comment>
<dbReference type="RefSeq" id="WP_003070160.1">
    <property type="nucleotide sequence ID" value="NZ_CAJPUH010000004.1"/>
</dbReference>
<gene>
    <name evidence="3" type="ORF">RN79_01080</name>
</gene>
<dbReference type="Proteomes" id="UP000031339">
    <property type="component" value="Unassembled WGS sequence"/>
</dbReference>
<evidence type="ECO:0000313" key="4">
    <source>
        <dbReference type="Proteomes" id="UP000031339"/>
    </source>
</evidence>
<dbReference type="OrthoDB" id="9808735at2"/>
<dbReference type="PANTHER" id="PTHR43031">
    <property type="entry name" value="FAD-DEPENDENT OXIDOREDUCTASE"/>
    <property type="match status" value="1"/>
</dbReference>
<dbReference type="InterPro" id="IPR001763">
    <property type="entry name" value="Rhodanese-like_dom"/>
</dbReference>
<evidence type="ECO:0000313" key="3">
    <source>
        <dbReference type="EMBL" id="KIC78200.1"/>
    </source>
</evidence>
<keyword evidence="1" id="KW-0812">Transmembrane</keyword>
<dbReference type="Pfam" id="PF00581">
    <property type="entry name" value="Rhodanese"/>
    <property type="match status" value="1"/>
</dbReference>